<evidence type="ECO:0000259" key="1">
    <source>
        <dbReference type="Pfam" id="PF01370"/>
    </source>
</evidence>
<proteinExistence type="predicted"/>
<dbReference type="OrthoDB" id="9787292at2"/>
<protein>
    <submittedName>
        <fullName evidence="2">NAD-dependent epimerase/dehydratase family protein</fullName>
    </submittedName>
</protein>
<name>A0A4S1X2K8_9SPHN</name>
<accession>A0A4S1X2K8</accession>
<dbReference type="EMBL" id="SRXT01000009">
    <property type="protein sequence ID" value="TGX49050.1"/>
    <property type="molecule type" value="Genomic_DNA"/>
</dbReference>
<dbReference type="GO" id="GO:0005737">
    <property type="term" value="C:cytoplasm"/>
    <property type="evidence" value="ECO:0007669"/>
    <property type="project" value="TreeGrafter"/>
</dbReference>
<dbReference type="InterPro" id="IPR036291">
    <property type="entry name" value="NAD(P)-bd_dom_sf"/>
</dbReference>
<keyword evidence="3" id="KW-1185">Reference proteome</keyword>
<reference evidence="2 3" key="1">
    <citation type="submission" date="2019-04" db="EMBL/GenBank/DDBJ databases">
        <title>Sphingomonas psychrotolerans sp. nov., isolated from soil in the Tianshan Mountains, Xinjiang, China.</title>
        <authorList>
            <person name="Luo Y."/>
            <person name="Sheng H."/>
        </authorList>
    </citation>
    <scope>NUCLEOTIDE SEQUENCE [LARGE SCALE GENOMIC DNA]</scope>
    <source>
        <strain evidence="2 3">ZFGT-11</strain>
    </source>
</reference>
<dbReference type="PANTHER" id="PTHR48079">
    <property type="entry name" value="PROTEIN YEEZ"/>
    <property type="match status" value="1"/>
</dbReference>
<evidence type="ECO:0000313" key="3">
    <source>
        <dbReference type="Proteomes" id="UP000306147"/>
    </source>
</evidence>
<gene>
    <name evidence="2" type="ORF">E5A73_19580</name>
</gene>
<feature type="domain" description="NAD-dependent epimerase/dehydratase" evidence="1">
    <location>
        <begin position="4"/>
        <end position="214"/>
    </location>
</feature>
<dbReference type="PANTHER" id="PTHR48079:SF6">
    <property type="entry name" value="NAD(P)-BINDING DOMAIN-CONTAINING PROTEIN-RELATED"/>
    <property type="match status" value="1"/>
</dbReference>
<dbReference type="SUPFAM" id="SSF51735">
    <property type="entry name" value="NAD(P)-binding Rossmann-fold domains"/>
    <property type="match status" value="1"/>
</dbReference>
<organism evidence="2 3">
    <name type="scientific">Sphingomonas gei</name>
    <dbReference type="NCBI Taxonomy" id="1395960"/>
    <lineage>
        <taxon>Bacteria</taxon>
        <taxon>Pseudomonadati</taxon>
        <taxon>Pseudomonadota</taxon>
        <taxon>Alphaproteobacteria</taxon>
        <taxon>Sphingomonadales</taxon>
        <taxon>Sphingomonadaceae</taxon>
        <taxon>Sphingomonas</taxon>
    </lineage>
</organism>
<dbReference type="InterPro" id="IPR001509">
    <property type="entry name" value="Epimerase_deHydtase"/>
</dbReference>
<dbReference type="AlphaFoldDB" id="A0A4S1X2K8"/>
<dbReference type="RefSeq" id="WP_135965543.1">
    <property type="nucleotide sequence ID" value="NZ_SRXT01000009.1"/>
</dbReference>
<sequence length="307" mass="32406">MPQIFIIGATGYVGGHLARHLAGAGHRVSGLARSGEAAARLAADGLQAVEADLDSRFDDVVAAALKADVTIYAAQVQFEREPAVLRALCAALAGHDKTVIFLSGSGVFMQRTGGGWSPDVFAEDDPFTPEPFAAARVEAEAIVRAAADSGVRSIVVRPPLIWGPGDDGPVAKVYRSVATTGAACYIGAGLAAYSNVHSSDLARLFELVIARGRPGALYHAVGGEIPYRWIAEAVARDLGVEARKLSMTEAQEVFGPFGALLLSACSRQRDPGTRAELGWEPQQHDMLDQIGEPRLRALAVPREEEVA</sequence>
<dbReference type="Gene3D" id="3.40.50.720">
    <property type="entry name" value="NAD(P)-binding Rossmann-like Domain"/>
    <property type="match status" value="1"/>
</dbReference>
<evidence type="ECO:0000313" key="2">
    <source>
        <dbReference type="EMBL" id="TGX49050.1"/>
    </source>
</evidence>
<dbReference type="Pfam" id="PF01370">
    <property type="entry name" value="Epimerase"/>
    <property type="match status" value="1"/>
</dbReference>
<dbReference type="Proteomes" id="UP000306147">
    <property type="component" value="Unassembled WGS sequence"/>
</dbReference>
<comment type="caution">
    <text evidence="2">The sequence shown here is derived from an EMBL/GenBank/DDBJ whole genome shotgun (WGS) entry which is preliminary data.</text>
</comment>
<dbReference type="GO" id="GO:0004029">
    <property type="term" value="F:aldehyde dehydrogenase (NAD+) activity"/>
    <property type="evidence" value="ECO:0007669"/>
    <property type="project" value="TreeGrafter"/>
</dbReference>
<dbReference type="InterPro" id="IPR051783">
    <property type="entry name" value="NAD(P)-dependent_oxidoreduct"/>
</dbReference>